<sequence>MCAPFGVLAIVMGAVAFRTGWMIAPARRTVRRPRVYGVGAMVMGAGVLTSTAVYFAVRIGALPGPPWGALAGNALVFAGAAFVAASRLRPRHGQGPHGRAPRRAA</sequence>
<name>A0ABW7U936_9ACTN</name>
<evidence type="ECO:0008006" key="4">
    <source>
        <dbReference type="Google" id="ProtNLM"/>
    </source>
</evidence>
<organism evidence="2 3">
    <name type="scientific">Streptomyces litmocidini</name>
    <dbReference type="NCBI Taxonomy" id="67318"/>
    <lineage>
        <taxon>Bacteria</taxon>
        <taxon>Bacillati</taxon>
        <taxon>Actinomycetota</taxon>
        <taxon>Actinomycetes</taxon>
        <taxon>Kitasatosporales</taxon>
        <taxon>Streptomycetaceae</taxon>
        <taxon>Streptomyces</taxon>
    </lineage>
</organism>
<proteinExistence type="predicted"/>
<reference evidence="2 3" key="1">
    <citation type="submission" date="2024-10" db="EMBL/GenBank/DDBJ databases">
        <title>The Natural Products Discovery Center: Release of the First 8490 Sequenced Strains for Exploring Actinobacteria Biosynthetic Diversity.</title>
        <authorList>
            <person name="Kalkreuter E."/>
            <person name="Kautsar S.A."/>
            <person name="Yang D."/>
            <person name="Bader C.D."/>
            <person name="Teijaro C.N."/>
            <person name="Fluegel L."/>
            <person name="Davis C.M."/>
            <person name="Simpson J.R."/>
            <person name="Lauterbach L."/>
            <person name="Steele A.D."/>
            <person name="Gui C."/>
            <person name="Meng S."/>
            <person name="Li G."/>
            <person name="Viehrig K."/>
            <person name="Ye F."/>
            <person name="Su P."/>
            <person name="Kiefer A.F."/>
            <person name="Nichols A."/>
            <person name="Cepeda A.J."/>
            <person name="Yan W."/>
            <person name="Fan B."/>
            <person name="Jiang Y."/>
            <person name="Adhikari A."/>
            <person name="Zheng C.-J."/>
            <person name="Schuster L."/>
            <person name="Cowan T.M."/>
            <person name="Smanski M.J."/>
            <person name="Chevrette M.G."/>
            <person name="De Carvalho L.P.S."/>
            <person name="Shen B."/>
        </authorList>
    </citation>
    <scope>NUCLEOTIDE SEQUENCE [LARGE SCALE GENOMIC DNA]</scope>
    <source>
        <strain evidence="2 3">NPDC020602</strain>
    </source>
</reference>
<dbReference type="RefSeq" id="WP_398710009.1">
    <property type="nucleotide sequence ID" value="NZ_JBIRUI010000007.1"/>
</dbReference>
<keyword evidence="1" id="KW-1133">Transmembrane helix</keyword>
<evidence type="ECO:0000313" key="3">
    <source>
        <dbReference type="Proteomes" id="UP001611339"/>
    </source>
</evidence>
<feature type="transmembrane region" description="Helical" evidence="1">
    <location>
        <begin position="67"/>
        <end position="85"/>
    </location>
</feature>
<evidence type="ECO:0000313" key="2">
    <source>
        <dbReference type="EMBL" id="MFI1715288.1"/>
    </source>
</evidence>
<keyword evidence="1" id="KW-0472">Membrane</keyword>
<comment type="caution">
    <text evidence="2">The sequence shown here is derived from an EMBL/GenBank/DDBJ whole genome shotgun (WGS) entry which is preliminary data.</text>
</comment>
<feature type="transmembrane region" description="Helical" evidence="1">
    <location>
        <begin position="35"/>
        <end position="55"/>
    </location>
</feature>
<feature type="transmembrane region" description="Helical" evidence="1">
    <location>
        <begin position="6"/>
        <end position="23"/>
    </location>
</feature>
<protein>
    <recommendedName>
        <fullName evidence="4">Integral membrane protein</fullName>
    </recommendedName>
</protein>
<keyword evidence="1" id="KW-0812">Transmembrane</keyword>
<dbReference type="EMBL" id="JBIRUI010000007">
    <property type="protein sequence ID" value="MFI1715288.1"/>
    <property type="molecule type" value="Genomic_DNA"/>
</dbReference>
<dbReference type="Proteomes" id="UP001611339">
    <property type="component" value="Unassembled WGS sequence"/>
</dbReference>
<evidence type="ECO:0000256" key="1">
    <source>
        <dbReference type="SAM" id="Phobius"/>
    </source>
</evidence>
<keyword evidence="3" id="KW-1185">Reference proteome</keyword>
<gene>
    <name evidence="2" type="ORF">ACH407_17180</name>
</gene>
<accession>A0ABW7U936</accession>